<name>A0ACC2RDS3_9FUNG</name>
<gene>
    <name evidence="1" type="primary">SETD4</name>
    <name evidence="1" type="ORF">DSO57_1037278</name>
</gene>
<comment type="caution">
    <text evidence="1">The sequence shown here is derived from an EMBL/GenBank/DDBJ whole genome shotgun (WGS) entry which is preliminary data.</text>
</comment>
<dbReference type="EMBL" id="QTSX02007492">
    <property type="protein sequence ID" value="KAJ9048213.1"/>
    <property type="molecule type" value="Genomic_DNA"/>
</dbReference>
<evidence type="ECO:0000313" key="2">
    <source>
        <dbReference type="Proteomes" id="UP001165960"/>
    </source>
</evidence>
<proteinExistence type="predicted"/>
<evidence type="ECO:0000313" key="1">
    <source>
        <dbReference type="EMBL" id="KAJ9048213.1"/>
    </source>
</evidence>
<organism evidence="1 2">
    <name type="scientific">Entomophthora muscae</name>
    <dbReference type="NCBI Taxonomy" id="34485"/>
    <lineage>
        <taxon>Eukaryota</taxon>
        <taxon>Fungi</taxon>
        <taxon>Fungi incertae sedis</taxon>
        <taxon>Zoopagomycota</taxon>
        <taxon>Entomophthoromycotina</taxon>
        <taxon>Entomophthoromycetes</taxon>
        <taxon>Entomophthorales</taxon>
        <taxon>Entomophthoraceae</taxon>
        <taxon>Entomophthora</taxon>
    </lineage>
</organism>
<keyword evidence="2" id="KW-1185">Reference proteome</keyword>
<sequence length="499" mass="56516">MASQSKTWGSFLIWLQENGLDHLELKLAWSAFEETGRGMKAVVEIKPGDNILKIPSSLLISWPVIVKRHNLEAIPYALKPSLPSHLLLTMYIITQLSLSEKSWCFPYIATLPEAFPTLELLYLNRSNCISMLTSPAKEKVLIQQEKIKREFQALKLFVQKYPQLLEKIGCKPPSQFTPDSFHIGGLCVTIENFLWAWLVVNTRSIYLNDPKAPVNFAGLAPIALVPYLDLLNHLPQTKVVDVYDSKSGIFTFVSGQRYQPGEQVFITYGAHDNIALMIEYGFVIPTNPYDYACIDVHIWKYLLMEQAPVDNLDALLAERLSPLPIVKVLQQNDLLRNLAIQSDGEPDFRLMNLLRLWHLPCYNLQTTKHASDTPTTPKQRIQHPIRKGGHKIPTVTTLPEETEEYWLDLWYSIWSGTSETFPEKHRTVEAAAYASLTGILTAASTSTTQKLTQVQSRLSNGTLSLGESDLLHQLKAILDTERSLLSKALIWTSQTHPNR</sequence>
<reference evidence="1" key="1">
    <citation type="submission" date="2022-04" db="EMBL/GenBank/DDBJ databases">
        <title>Genome of the entomopathogenic fungus Entomophthora muscae.</title>
        <authorList>
            <person name="Elya C."/>
            <person name="Lovett B.R."/>
            <person name="Lee E."/>
            <person name="Macias A.M."/>
            <person name="Hajek A.E."/>
            <person name="De Bivort B.L."/>
            <person name="Kasson M.T."/>
            <person name="De Fine Licht H.H."/>
            <person name="Stajich J.E."/>
        </authorList>
    </citation>
    <scope>NUCLEOTIDE SEQUENCE</scope>
    <source>
        <strain evidence="1">Berkeley</strain>
    </source>
</reference>
<dbReference type="Proteomes" id="UP001165960">
    <property type="component" value="Unassembled WGS sequence"/>
</dbReference>
<protein>
    <submittedName>
        <fullName evidence="1">SET domain-containing protein 4</fullName>
    </submittedName>
</protein>
<accession>A0ACC2RDS3</accession>